<dbReference type="GO" id="GO:0042626">
    <property type="term" value="F:ATPase-coupled transmembrane transporter activity"/>
    <property type="evidence" value="ECO:0007669"/>
    <property type="project" value="TreeGrafter"/>
</dbReference>
<evidence type="ECO:0000256" key="2">
    <source>
        <dbReference type="ARBA" id="ARBA00022741"/>
    </source>
</evidence>
<dbReference type="GO" id="GO:0015833">
    <property type="term" value="P:peptide transport"/>
    <property type="evidence" value="ECO:0007669"/>
    <property type="project" value="InterPro"/>
</dbReference>
<feature type="domain" description="ABC transporter" evidence="4">
    <location>
        <begin position="29"/>
        <end position="249"/>
    </location>
</feature>
<keyword evidence="3" id="KW-0067">ATP-binding</keyword>
<dbReference type="InterPro" id="IPR003593">
    <property type="entry name" value="AAA+_ATPase"/>
</dbReference>
<dbReference type="PROSITE" id="PS50893">
    <property type="entry name" value="ABC_TRANSPORTER_2"/>
    <property type="match status" value="1"/>
</dbReference>
<dbReference type="Pfam" id="PF00005">
    <property type="entry name" value="ABC_tran"/>
    <property type="match status" value="1"/>
</dbReference>
<dbReference type="GO" id="GO:1904680">
    <property type="term" value="F:peptide transmembrane transporter activity"/>
    <property type="evidence" value="ECO:0007669"/>
    <property type="project" value="InterPro"/>
</dbReference>
<dbReference type="GO" id="GO:0016887">
    <property type="term" value="F:ATP hydrolysis activity"/>
    <property type="evidence" value="ECO:0007669"/>
    <property type="project" value="InterPro"/>
</dbReference>
<evidence type="ECO:0000259" key="4">
    <source>
        <dbReference type="PROSITE" id="PS50893"/>
    </source>
</evidence>
<dbReference type="PANTHER" id="PTHR43553">
    <property type="entry name" value="HEAVY METAL TRANSPORTER"/>
    <property type="match status" value="1"/>
</dbReference>
<evidence type="ECO:0000256" key="3">
    <source>
        <dbReference type="ARBA" id="ARBA00022840"/>
    </source>
</evidence>
<dbReference type="Gene3D" id="3.40.50.300">
    <property type="entry name" value="P-loop containing nucleotide triphosphate hydrolases"/>
    <property type="match status" value="1"/>
</dbReference>
<keyword evidence="1" id="KW-0813">Transport</keyword>
<dbReference type="InterPro" id="IPR003439">
    <property type="entry name" value="ABC_transporter-like_ATP-bd"/>
</dbReference>
<dbReference type="GO" id="GO:0043190">
    <property type="term" value="C:ATP-binding cassette (ABC) transporter complex"/>
    <property type="evidence" value="ECO:0007669"/>
    <property type="project" value="TreeGrafter"/>
</dbReference>
<gene>
    <name evidence="5" type="ORF">ABK905_12655</name>
</gene>
<evidence type="ECO:0000313" key="5">
    <source>
        <dbReference type="EMBL" id="XBS71664.1"/>
    </source>
</evidence>
<dbReference type="InterPro" id="IPR005898">
    <property type="entry name" value="Cyc_pep_transpt_SyrD/YojI"/>
</dbReference>
<evidence type="ECO:0000256" key="1">
    <source>
        <dbReference type="ARBA" id="ARBA00022448"/>
    </source>
</evidence>
<dbReference type="SUPFAM" id="SSF52540">
    <property type="entry name" value="P-loop containing nucleoside triphosphate hydrolases"/>
    <property type="match status" value="1"/>
</dbReference>
<dbReference type="CDD" id="cd03228">
    <property type="entry name" value="ABCC_MRP_Like"/>
    <property type="match status" value="1"/>
</dbReference>
<dbReference type="SMART" id="SM00382">
    <property type="entry name" value="AAA"/>
    <property type="match status" value="1"/>
</dbReference>
<dbReference type="GO" id="GO:0005524">
    <property type="term" value="F:ATP binding"/>
    <property type="evidence" value="ECO:0007669"/>
    <property type="project" value="UniProtKB-KW"/>
</dbReference>
<sequence>MSAAFNNPEPDISLAPPGEGDISASLVDLSLERVGYTFSTDGGTGFALGPISLDIRAGEILFIVGKNGSGKTTLIKLLLGLYAPDRGRILYNGRPVNAAGRDRYRRLFTTVFSDYYLFDEILVDASRAADSRRYLERLDLARKVHIRDGRFSTTDLSTGQRKRLALVQAYLEDRPIIVFDEWAADQDPVFRQVFYTELLPDLKAMGKTLIVISHDDRYFAAADRVITLAEGKILDASRQEMSGSDGVKL</sequence>
<name>A0AAU7QEU9_9GAMM</name>
<proteinExistence type="predicted"/>
<protein>
    <submittedName>
        <fullName evidence="5">Cyclic peptide export ABC transporter</fullName>
    </submittedName>
</protein>
<dbReference type="AlphaFoldDB" id="A0AAU7QEU9"/>
<dbReference type="EMBL" id="CP157947">
    <property type="protein sequence ID" value="XBS71664.1"/>
    <property type="molecule type" value="Genomic_DNA"/>
</dbReference>
<dbReference type="InterPro" id="IPR050095">
    <property type="entry name" value="ECF_ABC_transporter_ATP-bd"/>
</dbReference>
<keyword evidence="2" id="KW-0547">Nucleotide-binding</keyword>
<dbReference type="NCBIfam" id="TIGR01194">
    <property type="entry name" value="cyc_pep_trnsptr"/>
    <property type="match status" value="1"/>
</dbReference>
<reference evidence="5" key="1">
    <citation type="submission" date="2024-06" db="EMBL/GenBank/DDBJ databases">
        <authorList>
            <person name="Coelho C."/>
            <person name="Bento M."/>
            <person name="Garcia E."/>
            <person name="Camelo A."/>
            <person name="Brandao I."/>
            <person name="Espirito Santo C."/>
            <person name="Trovao J."/>
            <person name="Verissimo A."/>
            <person name="Costa J."/>
            <person name="Tiago I."/>
        </authorList>
    </citation>
    <scope>NUCLEOTIDE SEQUENCE</scope>
    <source>
        <strain evidence="5">KWT182</strain>
    </source>
</reference>
<dbReference type="PANTHER" id="PTHR43553:SF11">
    <property type="entry name" value="ABC TRANSPORTER ATP-BINDING_PERMEASE PROTEIN YOJI"/>
    <property type="match status" value="1"/>
</dbReference>
<organism evidence="5">
    <name type="scientific">Acerihabitans sp. KWT182</name>
    <dbReference type="NCBI Taxonomy" id="3157919"/>
    <lineage>
        <taxon>Bacteria</taxon>
        <taxon>Pseudomonadati</taxon>
        <taxon>Pseudomonadota</taxon>
        <taxon>Gammaproteobacteria</taxon>
        <taxon>Enterobacterales</taxon>
        <taxon>Pectobacteriaceae</taxon>
        <taxon>Acerihabitans</taxon>
    </lineage>
</organism>
<dbReference type="InterPro" id="IPR027417">
    <property type="entry name" value="P-loop_NTPase"/>
</dbReference>
<accession>A0AAU7QEU9</accession>